<evidence type="ECO:0000313" key="1">
    <source>
        <dbReference type="EMBL" id="KAF2893233.1"/>
    </source>
</evidence>
<comment type="caution">
    <text evidence="1">The sequence shown here is derived from an EMBL/GenBank/DDBJ whole genome shotgun (WGS) entry which is preliminary data.</text>
</comment>
<dbReference type="Proteomes" id="UP000801492">
    <property type="component" value="Unassembled WGS sequence"/>
</dbReference>
<sequence length="180" mass="20547">GGSRHIWKLIRLSRCFSDEVKAIVYPAIQRNAWARHPERILLSMITDDPCHICELGLHRVLRARKEARLGAREFVILSLNFILNDYVGMIDWQGIKITESPLLSCYTDEEISASIKSNLQETDFLKFPCHSQAVERCVKMVTEASEKVCGSESKDGFIAASLQSRRIMPFLNTKSDYNIQ</sequence>
<reference evidence="1" key="1">
    <citation type="submission" date="2019-08" db="EMBL/GenBank/DDBJ databases">
        <title>The genome of the North American firefly Photinus pyralis.</title>
        <authorList>
            <consortium name="Photinus pyralis genome working group"/>
            <person name="Fallon T.R."/>
            <person name="Sander Lower S.E."/>
            <person name="Weng J.-K."/>
        </authorList>
    </citation>
    <scope>NUCLEOTIDE SEQUENCE</scope>
    <source>
        <strain evidence="1">TRF0915ILg1</strain>
        <tissue evidence="1">Whole body</tissue>
    </source>
</reference>
<evidence type="ECO:0000313" key="2">
    <source>
        <dbReference type="Proteomes" id="UP000801492"/>
    </source>
</evidence>
<protein>
    <submittedName>
        <fullName evidence="1">Uncharacterized protein</fullName>
    </submittedName>
</protein>
<gene>
    <name evidence="1" type="ORF">ILUMI_12937</name>
</gene>
<accession>A0A8K0GCG5</accession>
<dbReference type="OrthoDB" id="6617942at2759"/>
<feature type="non-terminal residue" evidence="1">
    <location>
        <position position="1"/>
    </location>
</feature>
<name>A0A8K0GCG5_IGNLU</name>
<dbReference type="EMBL" id="VTPC01008132">
    <property type="protein sequence ID" value="KAF2893233.1"/>
    <property type="molecule type" value="Genomic_DNA"/>
</dbReference>
<dbReference type="PANTHER" id="PTHR46409">
    <property type="entry name" value="HTH PSQ-TYPE DOMAIN-CONTAINING PROTEIN"/>
    <property type="match status" value="1"/>
</dbReference>
<proteinExistence type="predicted"/>
<keyword evidence="2" id="KW-1185">Reference proteome</keyword>
<dbReference type="AlphaFoldDB" id="A0A8K0GCG5"/>
<organism evidence="1 2">
    <name type="scientific">Ignelater luminosus</name>
    <name type="common">Cucubano</name>
    <name type="synonym">Pyrophorus luminosus</name>
    <dbReference type="NCBI Taxonomy" id="2038154"/>
    <lineage>
        <taxon>Eukaryota</taxon>
        <taxon>Metazoa</taxon>
        <taxon>Ecdysozoa</taxon>
        <taxon>Arthropoda</taxon>
        <taxon>Hexapoda</taxon>
        <taxon>Insecta</taxon>
        <taxon>Pterygota</taxon>
        <taxon>Neoptera</taxon>
        <taxon>Endopterygota</taxon>
        <taxon>Coleoptera</taxon>
        <taxon>Polyphaga</taxon>
        <taxon>Elateriformia</taxon>
        <taxon>Elateroidea</taxon>
        <taxon>Elateridae</taxon>
        <taxon>Agrypninae</taxon>
        <taxon>Pyrophorini</taxon>
        <taxon>Ignelater</taxon>
    </lineage>
</organism>
<dbReference type="PANTHER" id="PTHR46409:SF1">
    <property type="entry name" value="HTH PSQ-TYPE DOMAIN-CONTAINING PROTEIN"/>
    <property type="match status" value="1"/>
</dbReference>